<gene>
    <name evidence="5" type="ORF">HNQ93_003812</name>
</gene>
<evidence type="ECO:0000259" key="4">
    <source>
        <dbReference type="PROSITE" id="PS50011"/>
    </source>
</evidence>
<dbReference type="PROSITE" id="PS50011">
    <property type="entry name" value="PROTEIN_KINASE_DOM"/>
    <property type="match status" value="1"/>
</dbReference>
<organism evidence="5 6">
    <name type="scientific">Hymenobacter luteus</name>
    <dbReference type="NCBI Taxonomy" id="1411122"/>
    <lineage>
        <taxon>Bacteria</taxon>
        <taxon>Pseudomonadati</taxon>
        <taxon>Bacteroidota</taxon>
        <taxon>Cytophagia</taxon>
        <taxon>Cytophagales</taxon>
        <taxon>Hymenobacteraceae</taxon>
        <taxon>Hymenobacter</taxon>
    </lineage>
</organism>
<keyword evidence="6" id="KW-1185">Reference proteome</keyword>
<dbReference type="RefSeq" id="WP_183405053.1">
    <property type="nucleotide sequence ID" value="NZ_JACHGG010000007.1"/>
</dbReference>
<evidence type="ECO:0000256" key="3">
    <source>
        <dbReference type="PROSITE-ProRule" id="PRU10141"/>
    </source>
</evidence>
<dbReference type="SUPFAM" id="SSF52058">
    <property type="entry name" value="L domain-like"/>
    <property type="match status" value="1"/>
</dbReference>
<dbReference type="Gene3D" id="3.30.200.20">
    <property type="entry name" value="Phosphorylase Kinase, domain 1"/>
    <property type="match status" value="1"/>
</dbReference>
<dbReference type="InterPro" id="IPR001611">
    <property type="entry name" value="Leu-rich_rpt"/>
</dbReference>
<dbReference type="Gene3D" id="3.80.10.10">
    <property type="entry name" value="Ribonuclease Inhibitor"/>
    <property type="match status" value="2"/>
</dbReference>
<feature type="binding site" evidence="3">
    <location>
        <position position="239"/>
    </location>
    <ligand>
        <name>ATP</name>
        <dbReference type="ChEBI" id="CHEBI:30616"/>
    </ligand>
</feature>
<reference evidence="5 6" key="1">
    <citation type="submission" date="2020-08" db="EMBL/GenBank/DDBJ databases">
        <title>Genomic Encyclopedia of Type Strains, Phase IV (KMG-IV): sequencing the most valuable type-strain genomes for metagenomic binning, comparative biology and taxonomic classification.</title>
        <authorList>
            <person name="Goeker M."/>
        </authorList>
    </citation>
    <scope>NUCLEOTIDE SEQUENCE [LARGE SCALE GENOMIC DNA]</scope>
    <source>
        <strain evidence="5 6">DSM 26718</strain>
    </source>
</reference>
<dbReference type="InterPro" id="IPR000719">
    <property type="entry name" value="Prot_kinase_dom"/>
</dbReference>
<dbReference type="EMBL" id="JACHGG010000007">
    <property type="protein sequence ID" value="MBB6060936.1"/>
    <property type="molecule type" value="Genomic_DNA"/>
</dbReference>
<dbReference type="PROSITE" id="PS51450">
    <property type="entry name" value="LRR"/>
    <property type="match status" value="1"/>
</dbReference>
<dbReference type="Pfam" id="PF12799">
    <property type="entry name" value="LRR_4"/>
    <property type="match status" value="1"/>
</dbReference>
<keyword evidence="2" id="KW-0677">Repeat</keyword>
<evidence type="ECO:0000313" key="6">
    <source>
        <dbReference type="Proteomes" id="UP000532746"/>
    </source>
</evidence>
<dbReference type="SMART" id="SM00369">
    <property type="entry name" value="LRR_TYP"/>
    <property type="match status" value="5"/>
</dbReference>
<evidence type="ECO:0000256" key="2">
    <source>
        <dbReference type="ARBA" id="ARBA00022737"/>
    </source>
</evidence>
<dbReference type="InterPro" id="IPR001245">
    <property type="entry name" value="Ser-Thr/Tyr_kinase_cat_dom"/>
</dbReference>
<evidence type="ECO:0000313" key="5">
    <source>
        <dbReference type="EMBL" id="MBB6060936.1"/>
    </source>
</evidence>
<dbReference type="Pfam" id="PF13855">
    <property type="entry name" value="LRR_8"/>
    <property type="match status" value="1"/>
</dbReference>
<dbReference type="InterPro" id="IPR003591">
    <property type="entry name" value="Leu-rich_rpt_typical-subtyp"/>
</dbReference>
<dbReference type="PANTHER" id="PTHR48051">
    <property type="match status" value="1"/>
</dbReference>
<dbReference type="SMART" id="SM00364">
    <property type="entry name" value="LRR_BAC"/>
    <property type="match status" value="5"/>
</dbReference>
<dbReference type="PANTHER" id="PTHR48051:SF1">
    <property type="entry name" value="RAS SUPPRESSOR PROTEIN 1"/>
    <property type="match status" value="1"/>
</dbReference>
<dbReference type="GO" id="GO:0004672">
    <property type="term" value="F:protein kinase activity"/>
    <property type="evidence" value="ECO:0007669"/>
    <property type="project" value="InterPro"/>
</dbReference>
<feature type="domain" description="Protein kinase" evidence="4">
    <location>
        <begin position="207"/>
        <end position="444"/>
    </location>
</feature>
<dbReference type="InterPro" id="IPR050216">
    <property type="entry name" value="LRR_domain-containing"/>
</dbReference>
<keyword evidence="3" id="KW-0067">ATP-binding</keyword>
<dbReference type="InterPro" id="IPR025875">
    <property type="entry name" value="Leu-rich_rpt_4"/>
</dbReference>
<dbReference type="SUPFAM" id="SSF56112">
    <property type="entry name" value="Protein kinase-like (PK-like)"/>
    <property type="match status" value="1"/>
</dbReference>
<dbReference type="PROSITE" id="PS00107">
    <property type="entry name" value="PROTEIN_KINASE_ATP"/>
    <property type="match status" value="1"/>
</dbReference>
<name>A0A7W9WE03_9BACT</name>
<comment type="caution">
    <text evidence="5">The sequence shown here is derived from an EMBL/GenBank/DDBJ whole genome shotgun (WGS) entry which is preliminary data.</text>
</comment>
<dbReference type="AlphaFoldDB" id="A0A7W9WE03"/>
<protein>
    <recommendedName>
        <fullName evidence="4">Protein kinase domain-containing protein</fullName>
    </recommendedName>
</protein>
<accession>A0A7W9WE03</accession>
<dbReference type="GO" id="GO:0005737">
    <property type="term" value="C:cytoplasm"/>
    <property type="evidence" value="ECO:0007669"/>
    <property type="project" value="TreeGrafter"/>
</dbReference>
<keyword evidence="3" id="KW-0547">Nucleotide-binding</keyword>
<proteinExistence type="predicted"/>
<dbReference type="InterPro" id="IPR011009">
    <property type="entry name" value="Kinase-like_dom_sf"/>
</dbReference>
<sequence length="444" mass="47237">MHTLAQLRAGELAGATRLDLSEGLREFPREIFDLADTLEVLNLSGNRLSALPPDLGRLQKLRILFCSDNQFTALPEVLGECPELSMIGFKANQIQALPAAALPPKLRWLILTDNQLPELPPEIGSCPHLQKLMLAGNQLRELPETLASCTNLELLRIAANRFTSLPEWLLAMPRLSWLAFAGNPFSEPAQAAAEARSPIQAINWNELIIEHKLGEGASGVISRAQWQPAASAPQAVAVKVFKGQITSDGLPHSEMVACISAGTHPNLIGVKGRLTNSPGTEGLVLALIDPAFRILAGPPSFASCTRDVYAPGAHFAPEAALRIAQGVAGAVAHLHARGILHGDVYAHNILTSPAGQALLSDFGAAGFFTAGQPAVALALQRLEVRAFGCLLEELLERTDFAAVPAAAQALWALQQQCVQPSVGARPLFREVMDVLAEVSAAEAG</sequence>
<dbReference type="Pfam" id="PF07714">
    <property type="entry name" value="PK_Tyr_Ser-Thr"/>
    <property type="match status" value="1"/>
</dbReference>
<dbReference type="InterPro" id="IPR017441">
    <property type="entry name" value="Protein_kinase_ATP_BS"/>
</dbReference>
<dbReference type="Gene3D" id="1.10.510.10">
    <property type="entry name" value="Transferase(Phosphotransferase) domain 1"/>
    <property type="match status" value="1"/>
</dbReference>
<evidence type="ECO:0000256" key="1">
    <source>
        <dbReference type="ARBA" id="ARBA00022614"/>
    </source>
</evidence>
<dbReference type="InterPro" id="IPR032675">
    <property type="entry name" value="LRR_dom_sf"/>
</dbReference>
<dbReference type="GO" id="GO:0005524">
    <property type="term" value="F:ATP binding"/>
    <property type="evidence" value="ECO:0007669"/>
    <property type="project" value="UniProtKB-UniRule"/>
</dbReference>
<keyword evidence="1" id="KW-0433">Leucine-rich repeat</keyword>
<dbReference type="Proteomes" id="UP000532746">
    <property type="component" value="Unassembled WGS sequence"/>
</dbReference>